<reference evidence="1 2" key="1">
    <citation type="submission" date="2020-08" db="EMBL/GenBank/DDBJ databases">
        <title>Genomic Encyclopedia of Type Strains, Phase IV (KMG-V): Genome sequencing to study the core and pangenomes of soil and plant-associated prokaryotes.</title>
        <authorList>
            <person name="Whitman W."/>
        </authorList>
    </citation>
    <scope>NUCLEOTIDE SEQUENCE [LARGE SCALE GENOMIC DNA]</scope>
    <source>
        <strain evidence="1 2">SEMIA 4087</strain>
    </source>
</reference>
<evidence type="ECO:0000313" key="2">
    <source>
        <dbReference type="Proteomes" id="UP000551353"/>
    </source>
</evidence>
<dbReference type="Proteomes" id="UP000551353">
    <property type="component" value="Unassembled WGS sequence"/>
</dbReference>
<keyword evidence="2" id="KW-1185">Reference proteome</keyword>
<dbReference type="RefSeq" id="WP_145611885.1">
    <property type="nucleotide sequence ID" value="NZ_JACIFX010000002.1"/>
</dbReference>
<comment type="caution">
    <text evidence="1">The sequence shown here is derived from an EMBL/GenBank/DDBJ whole genome shotgun (WGS) entry which is preliminary data.</text>
</comment>
<sequence length="96" mass="10423">MFQALEILTVLIVAVAMALALAHALELPGKMRLSKEQYLAGAAHRLSRLYLRRCRRAALPDHDPGADRADATLQRHLLADRRCSRGAALLVAAVAA</sequence>
<evidence type="ECO:0000313" key="1">
    <source>
        <dbReference type="EMBL" id="MBB4228085.1"/>
    </source>
</evidence>
<proteinExistence type="predicted"/>
<name>A0ABR6IJV7_9HYPH</name>
<dbReference type="EMBL" id="JACIFX010000002">
    <property type="protein sequence ID" value="MBB4228085.1"/>
    <property type="molecule type" value="Genomic_DNA"/>
</dbReference>
<gene>
    <name evidence="1" type="ORF">GGD56_001911</name>
</gene>
<organism evidence="1 2">
    <name type="scientific">Rhizobium mongolense</name>
    <dbReference type="NCBI Taxonomy" id="57676"/>
    <lineage>
        <taxon>Bacteria</taxon>
        <taxon>Pseudomonadati</taxon>
        <taxon>Pseudomonadota</taxon>
        <taxon>Alphaproteobacteria</taxon>
        <taxon>Hyphomicrobiales</taxon>
        <taxon>Rhizobiaceae</taxon>
        <taxon>Rhizobium/Agrobacterium group</taxon>
        <taxon>Rhizobium</taxon>
    </lineage>
</organism>
<protein>
    <submittedName>
        <fullName evidence="1">Uncharacterized protein</fullName>
    </submittedName>
</protein>
<accession>A0ABR6IJV7</accession>